<sequence>MLKKIVDIIYPRRCPVCEEIVNEKGHLICKACIKKLPFVKDPYCIKCGKEIISEDSAYCDECKSDREFEAGRGLCNYTDEMKHIVLKIKYDNKREYIEGFAKLMAIRYEKFIKVSNIDCIIPVPLHSSRKRMRGFNQSDILAKYLSKYLDLPVFFDCLCRVKKTKDQKGLNRTERLHNLDNAFTVKKMRKSLKNVLVVDDVYTTGTTIEKCAKVLKDSGINKIYFLTICTGSIS</sequence>
<organism evidence="4 5">
    <name type="scientific">Lachnoanaerobaculum gingivalis</name>
    <dbReference type="NCBI Taxonomy" id="2490855"/>
    <lineage>
        <taxon>Bacteria</taxon>
        <taxon>Bacillati</taxon>
        <taxon>Bacillota</taxon>
        <taxon>Clostridia</taxon>
        <taxon>Lachnospirales</taxon>
        <taxon>Lachnospiraceae</taxon>
        <taxon>Lachnoanaerobaculum</taxon>
    </lineage>
</organism>
<keyword evidence="5" id="KW-1185">Reference proteome</keyword>
<dbReference type="InterPro" id="IPR044005">
    <property type="entry name" value="DZR_2"/>
</dbReference>
<reference evidence="4 5" key="1">
    <citation type="submission" date="2018-11" db="EMBL/GenBank/DDBJ databases">
        <title>Genome sequencing of Lachnoanaerobaculum sp. KCOM 2030 (= ChDC B114).</title>
        <authorList>
            <person name="Kook J.-K."/>
            <person name="Park S.-N."/>
            <person name="Lim Y.K."/>
        </authorList>
    </citation>
    <scope>NUCLEOTIDE SEQUENCE [LARGE SCALE GENOMIC DNA]</scope>
    <source>
        <strain evidence="4 5">KCOM 2030</strain>
    </source>
</reference>
<evidence type="ECO:0000259" key="2">
    <source>
        <dbReference type="Pfam" id="PF00156"/>
    </source>
</evidence>
<dbReference type="InterPro" id="IPR051910">
    <property type="entry name" value="ComF/GntX_DNA_util-trans"/>
</dbReference>
<feature type="domain" description="Double zinc ribbon" evidence="3">
    <location>
        <begin position="5"/>
        <end position="63"/>
    </location>
</feature>
<dbReference type="AlphaFoldDB" id="A0A3P3QXV6"/>
<evidence type="ECO:0000259" key="3">
    <source>
        <dbReference type="Pfam" id="PF18912"/>
    </source>
</evidence>
<dbReference type="Pfam" id="PF00156">
    <property type="entry name" value="Pribosyltran"/>
    <property type="match status" value="1"/>
</dbReference>
<dbReference type="InterPro" id="IPR029057">
    <property type="entry name" value="PRTase-like"/>
</dbReference>
<proteinExistence type="inferred from homology"/>
<comment type="caution">
    <text evidence="4">The sequence shown here is derived from an EMBL/GenBank/DDBJ whole genome shotgun (WGS) entry which is preliminary data.</text>
</comment>
<name>A0A3P3QXV6_9FIRM</name>
<comment type="similarity">
    <text evidence="1">Belongs to the ComF/GntX family.</text>
</comment>
<protein>
    <submittedName>
        <fullName evidence="4">ComF family protein</fullName>
    </submittedName>
</protein>
<dbReference type="PANTHER" id="PTHR47505:SF1">
    <property type="entry name" value="DNA UTILIZATION PROTEIN YHGH"/>
    <property type="match status" value="1"/>
</dbReference>
<feature type="domain" description="Phosphoribosyltransferase" evidence="2">
    <location>
        <begin position="141"/>
        <end position="230"/>
    </location>
</feature>
<gene>
    <name evidence="4" type="ORF">EHV10_05250</name>
</gene>
<dbReference type="InterPro" id="IPR000836">
    <property type="entry name" value="PRTase_dom"/>
</dbReference>
<dbReference type="Proteomes" id="UP000272490">
    <property type="component" value="Unassembled WGS sequence"/>
</dbReference>
<dbReference type="SUPFAM" id="SSF53271">
    <property type="entry name" value="PRTase-like"/>
    <property type="match status" value="1"/>
</dbReference>
<dbReference type="PANTHER" id="PTHR47505">
    <property type="entry name" value="DNA UTILIZATION PROTEIN YHGH"/>
    <property type="match status" value="1"/>
</dbReference>
<dbReference type="CDD" id="cd06223">
    <property type="entry name" value="PRTases_typeI"/>
    <property type="match status" value="1"/>
</dbReference>
<dbReference type="OrthoDB" id="9779910at2"/>
<evidence type="ECO:0000256" key="1">
    <source>
        <dbReference type="ARBA" id="ARBA00008007"/>
    </source>
</evidence>
<dbReference type="EMBL" id="RRCO01000002">
    <property type="protein sequence ID" value="RRJ25944.1"/>
    <property type="molecule type" value="Genomic_DNA"/>
</dbReference>
<dbReference type="Gene3D" id="3.40.50.2020">
    <property type="match status" value="1"/>
</dbReference>
<evidence type="ECO:0000313" key="4">
    <source>
        <dbReference type="EMBL" id="RRJ25944.1"/>
    </source>
</evidence>
<accession>A0A3P3QXV6</accession>
<evidence type="ECO:0000313" key="5">
    <source>
        <dbReference type="Proteomes" id="UP000272490"/>
    </source>
</evidence>
<dbReference type="Pfam" id="PF18912">
    <property type="entry name" value="DZR_2"/>
    <property type="match status" value="1"/>
</dbReference>